<dbReference type="InterPro" id="IPR013251">
    <property type="entry name" value="DASH_Spc19"/>
</dbReference>
<dbReference type="GO" id="GO:0005876">
    <property type="term" value="C:spindle microtubule"/>
    <property type="evidence" value="ECO:0007669"/>
    <property type="project" value="InterPro"/>
</dbReference>
<keyword evidence="19" id="KW-1185">Reference proteome</keyword>
<dbReference type="Pfam" id="PF08287">
    <property type="entry name" value="DASH_Spc19"/>
    <property type="match status" value="1"/>
</dbReference>
<dbReference type="RefSeq" id="XP_051609964.1">
    <property type="nucleotide sequence ID" value="XM_051750746.1"/>
</dbReference>
<keyword evidence="13" id="KW-0539">Nucleus</keyword>
<evidence type="ECO:0000256" key="10">
    <source>
        <dbReference type="ARBA" id="ARBA00022829"/>
    </source>
</evidence>
<dbReference type="GeneID" id="76149590"/>
<evidence type="ECO:0000256" key="5">
    <source>
        <dbReference type="ARBA" id="ARBA00016329"/>
    </source>
</evidence>
<keyword evidence="6" id="KW-0158">Chromosome</keyword>
<evidence type="ECO:0000256" key="4">
    <source>
        <dbReference type="ARBA" id="ARBA00008952"/>
    </source>
</evidence>
<evidence type="ECO:0000256" key="1">
    <source>
        <dbReference type="ARBA" id="ARBA00004123"/>
    </source>
</evidence>
<evidence type="ECO:0000256" key="7">
    <source>
        <dbReference type="ARBA" id="ARBA00022490"/>
    </source>
</evidence>
<evidence type="ECO:0000256" key="8">
    <source>
        <dbReference type="ARBA" id="ARBA00022701"/>
    </source>
</evidence>
<dbReference type="PANTHER" id="PTHR28262">
    <property type="entry name" value="DASH COMPLEX SUBUNIT SPC19"/>
    <property type="match status" value="1"/>
</dbReference>
<dbReference type="Proteomes" id="UP001204833">
    <property type="component" value="Unassembled WGS sequence"/>
</dbReference>
<evidence type="ECO:0000256" key="16">
    <source>
        <dbReference type="ARBA" id="ARBA00046633"/>
    </source>
</evidence>
<protein>
    <recommendedName>
        <fullName evidence="5">DASH complex subunit SPC19</fullName>
    </recommendedName>
    <alternativeName>
        <fullName evidence="15">Outer kinetochore protein SPC19</fullName>
    </alternativeName>
</protein>
<organism evidence="18 19">
    <name type="scientific">Candida theae</name>
    <dbReference type="NCBI Taxonomy" id="1198502"/>
    <lineage>
        <taxon>Eukaryota</taxon>
        <taxon>Fungi</taxon>
        <taxon>Dikarya</taxon>
        <taxon>Ascomycota</taxon>
        <taxon>Saccharomycotina</taxon>
        <taxon>Pichiomycetes</taxon>
        <taxon>Debaryomycetaceae</taxon>
        <taxon>Candida/Lodderomyces clade</taxon>
        <taxon>Candida</taxon>
    </lineage>
</organism>
<proteinExistence type="inferred from homology"/>
<dbReference type="GO" id="GO:0042729">
    <property type="term" value="C:DASH complex"/>
    <property type="evidence" value="ECO:0007669"/>
    <property type="project" value="InterPro"/>
</dbReference>
<keyword evidence="9" id="KW-0498">Mitosis</keyword>
<evidence type="ECO:0000256" key="14">
    <source>
        <dbReference type="ARBA" id="ARBA00023328"/>
    </source>
</evidence>
<keyword evidence="12" id="KW-0206">Cytoskeleton</keyword>
<keyword evidence="7" id="KW-0963">Cytoplasm</keyword>
<dbReference type="PANTHER" id="PTHR28262:SF1">
    <property type="entry name" value="DASH COMPLEX SUBUNIT SPC19"/>
    <property type="match status" value="1"/>
</dbReference>
<evidence type="ECO:0000256" key="17">
    <source>
        <dbReference type="SAM" id="Coils"/>
    </source>
</evidence>
<accession>A0AAD5BH25</accession>
<dbReference type="EMBL" id="JAIHNG010000069">
    <property type="protein sequence ID" value="KAI5961991.1"/>
    <property type="molecule type" value="Genomic_DNA"/>
</dbReference>
<evidence type="ECO:0000313" key="18">
    <source>
        <dbReference type="EMBL" id="KAI5961991.1"/>
    </source>
</evidence>
<name>A0AAD5BH25_9ASCO</name>
<keyword evidence="9" id="KW-0132">Cell division</keyword>
<comment type="subunit">
    <text evidence="16">Component of the DASH complex consisting of ASK1, DAD1, DAD2, DAD3, DAD4, DAM1, DUO1, HSK3, SPC19 and SPC34, with a stoichiometry of one copy of each subunit per complex. Multiple DASH complexes oligomerize to form a ring that encircles spindle microtubules and organizes the rod-like NDC80 complexes of the outer kinetochore. DASH complex oligomerization strengthens microtubule attachments. On cytoplasmic microtubules, DASH complexes appear to form patches instead of rings.</text>
</comment>
<evidence type="ECO:0000256" key="11">
    <source>
        <dbReference type="ARBA" id="ARBA00022838"/>
    </source>
</evidence>
<reference evidence="18 19" key="1">
    <citation type="journal article" date="2022" name="DNA Res.">
        <title>Genome analysis of five recently described species of the CUG-Ser clade uncovers Candida theae as a new hybrid lineage with pathogenic potential in the Candida parapsilosis species complex.</title>
        <authorList>
            <person name="Mixao V."/>
            <person name="Del Olmo V."/>
            <person name="Hegedusova E."/>
            <person name="Saus E."/>
            <person name="Pryszcz L."/>
            <person name="Cillingova A."/>
            <person name="Nosek J."/>
            <person name="Gabaldon T."/>
        </authorList>
    </citation>
    <scope>NUCLEOTIDE SEQUENCE [LARGE SCALE GENOMIC DNA]</scope>
    <source>
        <strain evidence="18 19">CBS 12239</strain>
    </source>
</reference>
<comment type="caution">
    <text evidence="18">The sequence shown here is derived from an EMBL/GenBank/DDBJ whole genome shotgun (WGS) entry which is preliminary data.</text>
</comment>
<keyword evidence="9" id="KW-0131">Cell cycle</keyword>
<evidence type="ECO:0000256" key="13">
    <source>
        <dbReference type="ARBA" id="ARBA00023242"/>
    </source>
</evidence>
<dbReference type="GO" id="GO:0008608">
    <property type="term" value="P:attachment of spindle microtubules to kinetochore"/>
    <property type="evidence" value="ECO:0007669"/>
    <property type="project" value="InterPro"/>
</dbReference>
<keyword evidence="17" id="KW-0175">Coiled coil</keyword>
<gene>
    <name evidence="18" type="ORF">KGF57_001531</name>
</gene>
<keyword evidence="11" id="KW-0995">Kinetochore</keyword>
<feature type="coiled-coil region" evidence="17">
    <location>
        <begin position="82"/>
        <end position="109"/>
    </location>
</feature>
<evidence type="ECO:0000256" key="9">
    <source>
        <dbReference type="ARBA" id="ARBA00022776"/>
    </source>
</evidence>
<evidence type="ECO:0000256" key="6">
    <source>
        <dbReference type="ARBA" id="ARBA00022454"/>
    </source>
</evidence>
<comment type="subcellular location">
    <subcellularLocation>
        <location evidence="3">Chromosome</location>
        <location evidence="3">Centromere</location>
        <location evidence="3">Kinetochore</location>
    </subcellularLocation>
    <subcellularLocation>
        <location evidence="2">Cytoplasm</location>
        <location evidence="2">Cytoskeleton</location>
        <location evidence="2">Spindle</location>
    </subcellularLocation>
    <subcellularLocation>
        <location evidence="1">Nucleus</location>
    </subcellularLocation>
</comment>
<comment type="similarity">
    <text evidence="4">Belongs to the DASH complex SPC19 family.</text>
</comment>
<evidence type="ECO:0000256" key="3">
    <source>
        <dbReference type="ARBA" id="ARBA00004629"/>
    </source>
</evidence>
<dbReference type="AlphaFoldDB" id="A0AAD5BH25"/>
<keyword evidence="10" id="KW-0159">Chromosome partition</keyword>
<keyword evidence="8" id="KW-0493">Microtubule</keyword>
<keyword evidence="14" id="KW-0137">Centromere</keyword>
<evidence type="ECO:0000256" key="2">
    <source>
        <dbReference type="ARBA" id="ARBA00004186"/>
    </source>
</evidence>
<evidence type="ECO:0000256" key="12">
    <source>
        <dbReference type="ARBA" id="ARBA00023212"/>
    </source>
</evidence>
<evidence type="ECO:0000256" key="15">
    <source>
        <dbReference type="ARBA" id="ARBA00032583"/>
    </source>
</evidence>
<evidence type="ECO:0000313" key="19">
    <source>
        <dbReference type="Proteomes" id="UP001204833"/>
    </source>
</evidence>
<sequence length="160" mass="18962">MTQHPPSHHPYNNLQNCNNSIKESIELLRSSNQRLRESTSDSSRLKHILSTKKIFGLVSELDLDDAKQSYSETFTPQVNRRYVKLREEINGLEYKSKELSQELKLAREKLNGYRSGRNEWELNTEELQQDPRYDKQKLKRLKDLQSKRSRLQFNVNLIQS</sequence>